<sequence length="153" mass="16643">MARGADSRRRQRAGNTHSARARAGSAVLPVTVTVTVHIHRCAVAPVPAPRANDGTWTQRGGPARTALHLSPTKKLQCSAANPWKASMASHSTDWPPQRAWLLHRRAGLAAYLRCGGEIFGLQSFQPVWEQLRASKLAKLPQVHERLPPTRAAA</sequence>
<reference evidence="2 3" key="1">
    <citation type="journal article" date="2016" name="Genome Announc.">
        <title>Draft Whole-Genome Sequence of Trichoderma gamsii T6085, a Promising Biocontrol Agent of Fusarium Head Blight on Wheat.</title>
        <authorList>
            <person name="Baroncelli R."/>
            <person name="Zapparata A."/>
            <person name="Piaggeschi G."/>
            <person name="Sarrocco S."/>
            <person name="Vannacci G."/>
        </authorList>
    </citation>
    <scope>NUCLEOTIDE SEQUENCE [LARGE SCALE GENOMIC DNA]</scope>
    <source>
        <strain evidence="2 3">T6085</strain>
    </source>
</reference>
<proteinExistence type="predicted"/>
<dbReference type="GeneID" id="29981608"/>
<dbReference type="EMBL" id="JPDN02000014">
    <property type="protein sequence ID" value="PON26302.1"/>
    <property type="molecule type" value="Genomic_DNA"/>
</dbReference>
<evidence type="ECO:0000313" key="2">
    <source>
        <dbReference type="EMBL" id="PON26302.1"/>
    </source>
</evidence>
<organism evidence="2 3">
    <name type="scientific">Trichoderma gamsii</name>
    <dbReference type="NCBI Taxonomy" id="398673"/>
    <lineage>
        <taxon>Eukaryota</taxon>
        <taxon>Fungi</taxon>
        <taxon>Dikarya</taxon>
        <taxon>Ascomycota</taxon>
        <taxon>Pezizomycotina</taxon>
        <taxon>Sordariomycetes</taxon>
        <taxon>Hypocreomycetidae</taxon>
        <taxon>Hypocreales</taxon>
        <taxon>Hypocreaceae</taxon>
        <taxon>Trichoderma</taxon>
    </lineage>
</organism>
<comment type="caution">
    <text evidence="2">The sequence shown here is derived from an EMBL/GenBank/DDBJ whole genome shotgun (WGS) entry which is preliminary data.</text>
</comment>
<dbReference type="AlphaFoldDB" id="A0A2P4ZPW5"/>
<name>A0A2P4ZPW5_9HYPO</name>
<dbReference type="RefSeq" id="XP_018665318.1">
    <property type="nucleotide sequence ID" value="XM_018801525.1"/>
</dbReference>
<dbReference type="Proteomes" id="UP000054821">
    <property type="component" value="Unassembled WGS sequence"/>
</dbReference>
<gene>
    <name evidence="2" type="ORF">TGAM01_v204778</name>
</gene>
<keyword evidence="3" id="KW-1185">Reference proteome</keyword>
<feature type="region of interest" description="Disordered" evidence="1">
    <location>
        <begin position="1"/>
        <end position="23"/>
    </location>
</feature>
<accession>A0A2P4ZPW5</accession>
<protein>
    <submittedName>
        <fullName evidence="2">Uncharacterized protein</fullName>
    </submittedName>
</protein>
<evidence type="ECO:0000256" key="1">
    <source>
        <dbReference type="SAM" id="MobiDB-lite"/>
    </source>
</evidence>
<evidence type="ECO:0000313" key="3">
    <source>
        <dbReference type="Proteomes" id="UP000054821"/>
    </source>
</evidence>